<protein>
    <submittedName>
        <fullName evidence="3">Polyketide synthase</fullName>
    </submittedName>
</protein>
<dbReference type="GeneID" id="97501582"/>
<organism evidence="3 4">
    <name type="scientific">Bifidobacterium moukalabense DSM 27321</name>
    <dbReference type="NCBI Taxonomy" id="1435051"/>
    <lineage>
        <taxon>Bacteria</taxon>
        <taxon>Bacillati</taxon>
        <taxon>Actinomycetota</taxon>
        <taxon>Actinomycetes</taxon>
        <taxon>Bifidobacteriales</taxon>
        <taxon>Bifidobacteriaceae</taxon>
        <taxon>Bifidobacterium</taxon>
    </lineage>
</organism>
<evidence type="ECO:0000259" key="2">
    <source>
        <dbReference type="Pfam" id="PF13556"/>
    </source>
</evidence>
<comment type="caution">
    <text evidence="3">The sequence shown here is derived from an EMBL/GenBank/DDBJ whole genome shotgun (WGS) entry which is preliminary data.</text>
</comment>
<feature type="domain" description="PucR C-terminal helix-turn-helix" evidence="2">
    <location>
        <begin position="441"/>
        <end position="495"/>
    </location>
</feature>
<dbReference type="EMBL" id="AZMV01000007">
    <property type="protein sequence ID" value="ETY71159.1"/>
    <property type="molecule type" value="Genomic_DNA"/>
</dbReference>
<evidence type="ECO:0000259" key="1">
    <source>
        <dbReference type="Pfam" id="PF07905"/>
    </source>
</evidence>
<feature type="domain" description="Purine catabolism PurC-like" evidence="1">
    <location>
        <begin position="26"/>
        <end position="130"/>
    </location>
</feature>
<accession>W4N7Z3</accession>
<reference evidence="3 4" key="1">
    <citation type="journal article" date="2014" name="Genome Announc.">
        <title>The Genome Sequence of Bifidobacterium moukalabense DSM 27321 Highlights the Close Phylogenetic Relatedness with the Bifidobacterium dentium Taxon.</title>
        <authorList>
            <person name="Lugli G.A."/>
            <person name="Duranti S."/>
            <person name="Milani C."/>
            <person name="Turroni F."/>
            <person name="Viappiani A."/>
            <person name="Mangifesta M."/>
            <person name="van Sinderen D."/>
            <person name="Ventura M."/>
        </authorList>
    </citation>
    <scope>NUCLEOTIDE SEQUENCE [LARGE SCALE GENOMIC DNA]</scope>
    <source>
        <strain evidence="3 4">DSM 27321</strain>
    </source>
</reference>
<sequence length="515" mass="55358">MVVTVRDVLGDALFSTASPCVEVAVGDLDESVRWVFTNEREDVASFLAGGELLVVEGRSLVADGREPRLGAYVKSLVKAGVAALVVELVEEVTDLPAGLMSAARDEGLTVIGLHRRIPFVDICQNVNTMIVRGQMRMQMQVDVMSTSLRAELAQTSDVRSIADVIARLFDESVAIFDMDGLEVARVGQHVGDDAGGNAVLALSDQIRPLGALEISQRNTTFDEPMRRRIGQIVSPVLALYLDGGARVGMVAHLVAGPADGVHVTSMEAREGHAMLEALGFAAASVYMPFGMRLKSVAGAMPAICAMIEAFESHEGYESVCLLEGDLLIGFFAAKDSGGDVVRFSGHCLKALDQASADDRIYTVHSHAALDTISLVDAFGALRTMLNLRGDSDGNDENPYGTLACTDATLLERMQDVERTDDAVRMVVTQTVGYELLHNSTLIDTLCACFDNLDNKTGACEQLGIQRQTLYNRLDKVTQIVGISSSDKMSWSMLLLGAKLVQSQRNRMPSATVALV</sequence>
<dbReference type="PATRIC" id="fig|1435051.3.peg.2018"/>
<dbReference type="InterPro" id="IPR012914">
    <property type="entry name" value="PucR_dom"/>
</dbReference>
<dbReference type="STRING" id="1435051.BMOU_2025"/>
<dbReference type="Pfam" id="PF13556">
    <property type="entry name" value="HTH_30"/>
    <property type="match status" value="1"/>
</dbReference>
<dbReference type="InterPro" id="IPR025736">
    <property type="entry name" value="PucR_C-HTH_dom"/>
</dbReference>
<gene>
    <name evidence="3" type="ORF">BMOU_2025</name>
</gene>
<dbReference type="RefSeq" id="WP_034877275.1">
    <property type="nucleotide sequence ID" value="NZ_AZMV01000007.1"/>
</dbReference>
<name>W4N7Z3_9BIFI</name>
<dbReference type="eggNOG" id="COG2508">
    <property type="taxonomic scope" value="Bacteria"/>
</dbReference>
<keyword evidence="4" id="KW-1185">Reference proteome</keyword>
<evidence type="ECO:0000313" key="4">
    <source>
        <dbReference type="Proteomes" id="UP000019155"/>
    </source>
</evidence>
<dbReference type="Gene3D" id="1.10.10.2840">
    <property type="entry name" value="PucR C-terminal helix-turn-helix domain"/>
    <property type="match status" value="1"/>
</dbReference>
<evidence type="ECO:0000313" key="3">
    <source>
        <dbReference type="EMBL" id="ETY71159.1"/>
    </source>
</evidence>
<dbReference type="OrthoDB" id="2973014at2"/>
<proteinExistence type="predicted"/>
<dbReference type="AlphaFoldDB" id="W4N7Z3"/>
<dbReference type="InterPro" id="IPR042070">
    <property type="entry name" value="PucR_C-HTH_sf"/>
</dbReference>
<dbReference type="Pfam" id="PF07905">
    <property type="entry name" value="PucR"/>
    <property type="match status" value="1"/>
</dbReference>
<dbReference type="Proteomes" id="UP000019155">
    <property type="component" value="Unassembled WGS sequence"/>
</dbReference>